<evidence type="ECO:0000256" key="5">
    <source>
        <dbReference type="ARBA" id="ARBA00022490"/>
    </source>
</evidence>
<keyword evidence="10" id="KW-1185">Reference proteome</keyword>
<dbReference type="Pfam" id="PF01895">
    <property type="entry name" value="PhoU"/>
    <property type="match status" value="2"/>
</dbReference>
<protein>
    <recommendedName>
        <fullName evidence="7">Phosphate-specific transport system accessory protein PhoU</fullName>
    </recommendedName>
</protein>
<organism evidence="9 10">
    <name type="scientific">Sediminibacillus halophilus</name>
    <dbReference type="NCBI Taxonomy" id="482461"/>
    <lineage>
        <taxon>Bacteria</taxon>
        <taxon>Bacillati</taxon>
        <taxon>Bacillota</taxon>
        <taxon>Bacilli</taxon>
        <taxon>Bacillales</taxon>
        <taxon>Bacillaceae</taxon>
        <taxon>Sediminibacillus</taxon>
    </lineage>
</organism>
<dbReference type="InterPro" id="IPR038078">
    <property type="entry name" value="PhoU-like_sf"/>
</dbReference>
<gene>
    <name evidence="9" type="ORF">SAMN05216244_4153</name>
</gene>
<keyword evidence="5 7" id="KW-0963">Cytoplasm</keyword>
<dbReference type="NCBIfam" id="TIGR02135">
    <property type="entry name" value="phoU_full"/>
    <property type="match status" value="1"/>
</dbReference>
<dbReference type="GO" id="GO:0005737">
    <property type="term" value="C:cytoplasm"/>
    <property type="evidence" value="ECO:0007669"/>
    <property type="project" value="UniProtKB-SubCell"/>
</dbReference>
<comment type="subunit">
    <text evidence="3 7">Homodimer.</text>
</comment>
<dbReference type="RefSeq" id="WP_074601114.1">
    <property type="nucleotide sequence ID" value="NZ_FNHF01000009.1"/>
</dbReference>
<dbReference type="Proteomes" id="UP000182347">
    <property type="component" value="Unassembled WGS sequence"/>
</dbReference>
<evidence type="ECO:0000256" key="4">
    <source>
        <dbReference type="ARBA" id="ARBA00022448"/>
    </source>
</evidence>
<dbReference type="GO" id="GO:0045936">
    <property type="term" value="P:negative regulation of phosphate metabolic process"/>
    <property type="evidence" value="ECO:0007669"/>
    <property type="project" value="InterPro"/>
</dbReference>
<dbReference type="OrthoDB" id="9814256at2"/>
<dbReference type="GO" id="GO:0006817">
    <property type="term" value="P:phosphate ion transport"/>
    <property type="evidence" value="ECO:0007669"/>
    <property type="project" value="UniProtKB-KW"/>
</dbReference>
<feature type="domain" description="PhoU" evidence="8">
    <location>
        <begin position="19"/>
        <end position="105"/>
    </location>
</feature>
<reference evidence="10" key="1">
    <citation type="submission" date="2016-10" db="EMBL/GenBank/DDBJ databases">
        <authorList>
            <person name="Varghese N."/>
            <person name="Submissions S."/>
        </authorList>
    </citation>
    <scope>NUCLEOTIDE SEQUENCE [LARGE SCALE GENOMIC DNA]</scope>
    <source>
        <strain evidence="10">CGMCC 1.6199</strain>
    </source>
</reference>
<dbReference type="AlphaFoldDB" id="A0A1G9YGG1"/>
<comment type="similarity">
    <text evidence="2 7">Belongs to the PhoU family.</text>
</comment>
<evidence type="ECO:0000259" key="8">
    <source>
        <dbReference type="Pfam" id="PF01895"/>
    </source>
</evidence>
<comment type="subcellular location">
    <subcellularLocation>
        <location evidence="1 7">Cytoplasm</location>
    </subcellularLocation>
</comment>
<dbReference type="InterPro" id="IPR028366">
    <property type="entry name" value="PhoU"/>
</dbReference>
<evidence type="ECO:0000256" key="3">
    <source>
        <dbReference type="ARBA" id="ARBA00011738"/>
    </source>
</evidence>
<sequence length="219" mass="24968">MVAREQFQVELTALRGQIISLAHETEKMLEKAMEALYNQDIELANEIIAYDEQLDEKELKINEDAILMIARQQPVATDLRRLIIALRISSDLERMGDNAKNIAKAAIHLGENHGLTIHPALNDMKQTALKMVDLSVKAFEYEDITLARKLAELDDLVDNMYGEVVREMLEETATNPQKIQHIMQMAFSARYIERFADHTTNIGESILYLVKGETLDLNK</sequence>
<dbReference type="PANTHER" id="PTHR42930">
    <property type="entry name" value="PHOSPHATE-SPECIFIC TRANSPORT SYSTEM ACCESSORY PROTEIN PHOU"/>
    <property type="match status" value="1"/>
</dbReference>
<evidence type="ECO:0000313" key="9">
    <source>
        <dbReference type="EMBL" id="SDN08080.1"/>
    </source>
</evidence>
<dbReference type="SUPFAM" id="SSF109755">
    <property type="entry name" value="PhoU-like"/>
    <property type="match status" value="1"/>
</dbReference>
<dbReference type="STRING" id="482461.SAMN05216244_4153"/>
<evidence type="ECO:0000256" key="2">
    <source>
        <dbReference type="ARBA" id="ARBA00008107"/>
    </source>
</evidence>
<accession>A0A1G9YGG1</accession>
<dbReference type="PANTHER" id="PTHR42930:SF3">
    <property type="entry name" value="PHOSPHATE-SPECIFIC TRANSPORT SYSTEM ACCESSORY PROTEIN PHOU"/>
    <property type="match status" value="1"/>
</dbReference>
<proteinExistence type="inferred from homology"/>
<evidence type="ECO:0000256" key="6">
    <source>
        <dbReference type="ARBA" id="ARBA00022592"/>
    </source>
</evidence>
<dbReference type="PIRSF" id="PIRSF003107">
    <property type="entry name" value="PhoU"/>
    <property type="match status" value="1"/>
</dbReference>
<dbReference type="FunFam" id="1.20.58.220:FF:000004">
    <property type="entry name" value="Phosphate-specific transport system accessory protein PhoU"/>
    <property type="match status" value="1"/>
</dbReference>
<keyword evidence="6 7" id="KW-0592">Phosphate transport</keyword>
<keyword evidence="4 7" id="KW-0813">Transport</keyword>
<evidence type="ECO:0000256" key="1">
    <source>
        <dbReference type="ARBA" id="ARBA00004496"/>
    </source>
</evidence>
<feature type="domain" description="PhoU" evidence="8">
    <location>
        <begin position="121"/>
        <end position="206"/>
    </location>
</feature>
<evidence type="ECO:0000256" key="7">
    <source>
        <dbReference type="PIRNR" id="PIRNR003107"/>
    </source>
</evidence>
<dbReference type="InterPro" id="IPR026022">
    <property type="entry name" value="PhoU_dom"/>
</dbReference>
<dbReference type="EMBL" id="FNHF01000009">
    <property type="protein sequence ID" value="SDN08080.1"/>
    <property type="molecule type" value="Genomic_DNA"/>
</dbReference>
<evidence type="ECO:0000313" key="10">
    <source>
        <dbReference type="Proteomes" id="UP000182347"/>
    </source>
</evidence>
<comment type="function">
    <text evidence="7">Plays a role in the regulation of phosphate uptake.</text>
</comment>
<dbReference type="GO" id="GO:0030643">
    <property type="term" value="P:intracellular phosphate ion homeostasis"/>
    <property type="evidence" value="ECO:0007669"/>
    <property type="project" value="InterPro"/>
</dbReference>
<name>A0A1G9YGG1_9BACI</name>
<dbReference type="Gene3D" id="1.20.58.220">
    <property type="entry name" value="Phosphate transport system protein phou homolog 2, domain 2"/>
    <property type="match status" value="1"/>
</dbReference>